<keyword evidence="2" id="KW-1185">Reference proteome</keyword>
<dbReference type="Proteomes" id="UP000564677">
    <property type="component" value="Unassembled WGS sequence"/>
</dbReference>
<sequence>MVSDNFAHSLSGDVGIIDLNDDQIALVNGGLSTIARAFIGSFLGKAVYDAVKHVAENGGPPPPNLGFH</sequence>
<evidence type="ECO:0000313" key="2">
    <source>
        <dbReference type="Proteomes" id="UP000564677"/>
    </source>
</evidence>
<name>A0A7X5V0W5_9SPHN</name>
<reference evidence="1 2" key="1">
    <citation type="submission" date="2020-03" db="EMBL/GenBank/DDBJ databases">
        <title>Genomic Encyclopedia of Type Strains, Phase IV (KMG-IV): sequencing the most valuable type-strain genomes for metagenomic binning, comparative biology and taxonomic classification.</title>
        <authorList>
            <person name="Goeker M."/>
        </authorList>
    </citation>
    <scope>NUCLEOTIDE SEQUENCE [LARGE SCALE GENOMIC DNA]</scope>
    <source>
        <strain evidence="1 2">DSM 4733</strain>
    </source>
</reference>
<proteinExistence type="predicted"/>
<accession>A0A7X5V0W5</accession>
<protein>
    <submittedName>
        <fullName evidence="1">Uncharacterized protein</fullName>
    </submittedName>
</protein>
<dbReference type="EMBL" id="JAASQV010000002">
    <property type="protein sequence ID" value="NIJ65859.1"/>
    <property type="molecule type" value="Genomic_DNA"/>
</dbReference>
<dbReference type="RefSeq" id="WP_208413585.1">
    <property type="nucleotide sequence ID" value="NZ_JAASQV010000002.1"/>
</dbReference>
<gene>
    <name evidence="1" type="ORF">FHR20_002821</name>
</gene>
<evidence type="ECO:0000313" key="1">
    <source>
        <dbReference type="EMBL" id="NIJ65859.1"/>
    </source>
</evidence>
<dbReference type="AlphaFoldDB" id="A0A7X5V0W5"/>
<organism evidence="1 2">
    <name type="scientific">Sphingomonas leidyi</name>
    <dbReference type="NCBI Taxonomy" id="68569"/>
    <lineage>
        <taxon>Bacteria</taxon>
        <taxon>Pseudomonadati</taxon>
        <taxon>Pseudomonadota</taxon>
        <taxon>Alphaproteobacteria</taxon>
        <taxon>Sphingomonadales</taxon>
        <taxon>Sphingomonadaceae</taxon>
        <taxon>Sphingomonas</taxon>
    </lineage>
</organism>
<comment type="caution">
    <text evidence="1">The sequence shown here is derived from an EMBL/GenBank/DDBJ whole genome shotgun (WGS) entry which is preliminary data.</text>
</comment>